<proteinExistence type="predicted"/>
<dbReference type="Proteomes" id="UP000190328">
    <property type="component" value="Unassembled WGS sequence"/>
</dbReference>
<dbReference type="RefSeq" id="WP_078806592.1">
    <property type="nucleotide sequence ID" value="NZ_FUXI01000005.1"/>
</dbReference>
<evidence type="ECO:0000313" key="1">
    <source>
        <dbReference type="EMBL" id="SJZ52857.1"/>
    </source>
</evidence>
<evidence type="ECO:0000313" key="2">
    <source>
        <dbReference type="Proteomes" id="UP000190328"/>
    </source>
</evidence>
<dbReference type="EMBL" id="FUXI01000005">
    <property type="protein sequence ID" value="SJZ52857.1"/>
    <property type="molecule type" value="Genomic_DNA"/>
</dbReference>
<name>A0A1T4LE69_9ENTE</name>
<reference evidence="1 2" key="1">
    <citation type="submission" date="2017-02" db="EMBL/GenBank/DDBJ databases">
        <authorList>
            <person name="Peterson S.W."/>
        </authorList>
    </citation>
    <scope>NUCLEOTIDE SEQUENCE [LARGE SCALE GENOMIC DNA]</scope>
    <source>
        <strain evidence="1 2">ATCC BAA-1030</strain>
    </source>
</reference>
<dbReference type="OrthoDB" id="2139646at2"/>
<dbReference type="STRING" id="263852.SAMN02745116_00635"/>
<gene>
    <name evidence="1" type="ORF">SAMN02745116_00635</name>
</gene>
<accession>A0A1T4LE69</accession>
<protein>
    <submittedName>
        <fullName evidence="1">Gas vesicle protein</fullName>
    </submittedName>
</protein>
<organism evidence="1 2">
    <name type="scientific">Pilibacter termitis</name>
    <dbReference type="NCBI Taxonomy" id="263852"/>
    <lineage>
        <taxon>Bacteria</taxon>
        <taxon>Bacillati</taxon>
        <taxon>Bacillota</taxon>
        <taxon>Bacilli</taxon>
        <taxon>Lactobacillales</taxon>
        <taxon>Enterococcaceae</taxon>
        <taxon>Pilibacter</taxon>
    </lineage>
</organism>
<keyword evidence="2" id="KW-1185">Reference proteome</keyword>
<dbReference type="AlphaFoldDB" id="A0A1T4LE69"/>
<sequence length="111" mass="12574">MSMKNFGKGLIFGAVVAGVATLLTNRNKGEENRKFLTDFIDEVKNEVEQGVITTTTIRLQSEEVKKQVATALQPAMRDIQKSIKDFQFQAEPRITQIQEQIETIQEHLPKV</sequence>